<feature type="region of interest" description="Disordered" evidence="1">
    <location>
        <begin position="205"/>
        <end position="264"/>
    </location>
</feature>
<dbReference type="PANTHER" id="PTHR33700:SF26">
    <property type="entry name" value="METHYLTRANSFERASE"/>
    <property type="match status" value="1"/>
</dbReference>
<feature type="compositionally biased region" description="Basic and acidic residues" evidence="1">
    <location>
        <begin position="223"/>
        <end position="233"/>
    </location>
</feature>
<dbReference type="AlphaFoldDB" id="A0A5N6QHP9"/>
<protein>
    <submittedName>
        <fullName evidence="2">Uncharacterized protein</fullName>
    </submittedName>
</protein>
<keyword evidence="3" id="KW-1185">Reference proteome</keyword>
<feature type="compositionally biased region" description="Low complexity" evidence="1">
    <location>
        <begin position="241"/>
        <end position="252"/>
    </location>
</feature>
<proteinExistence type="predicted"/>
<accession>A0A5N6QHP9</accession>
<feature type="compositionally biased region" description="Acidic residues" evidence="1">
    <location>
        <begin position="82"/>
        <end position="94"/>
    </location>
</feature>
<gene>
    <name evidence="2" type="ORF">FH972_003196</name>
</gene>
<evidence type="ECO:0000313" key="3">
    <source>
        <dbReference type="Proteomes" id="UP000327013"/>
    </source>
</evidence>
<dbReference type="PANTHER" id="PTHR33700">
    <property type="entry name" value="MYB-LIKE PROTEIN X"/>
    <property type="match status" value="1"/>
</dbReference>
<feature type="compositionally biased region" description="Basic and acidic residues" evidence="1">
    <location>
        <begin position="255"/>
        <end position="264"/>
    </location>
</feature>
<sequence>MNLKVLKGKQALQLAFLLGVCFWLLYQIEHSHGKGKGYGGSIQGKLNYKQRGVNVLGRKWDSGWSSDDMNLVGEGKRKEDGGVGDDELDGNVDEEFGKEPEHRYMVFLNNEENNSDDSWGNLKKQVKKGLEREIKEPEKNKEMISDDTLKQDQDVEVVGSLNRENEEDRNIVESKEEIAEQPVGAANNVAVVGRSEMLDGVIHGFHDENGVPQDANNPLESTLTDHHSRDDRGNFLNQETSFNSSNNYSRFSETFSRDEAETKE</sequence>
<reference evidence="2 3" key="1">
    <citation type="submission" date="2019-06" db="EMBL/GenBank/DDBJ databases">
        <title>A chromosomal-level reference genome of Carpinus fangiana (Coryloideae, Betulaceae).</title>
        <authorList>
            <person name="Yang X."/>
            <person name="Wang Z."/>
            <person name="Zhang L."/>
            <person name="Hao G."/>
            <person name="Liu J."/>
            <person name="Yang Y."/>
        </authorList>
    </citation>
    <scope>NUCLEOTIDE SEQUENCE [LARGE SCALE GENOMIC DNA]</scope>
    <source>
        <strain evidence="2">Cfa_2016G</strain>
        <tissue evidence="2">Leaf</tissue>
    </source>
</reference>
<dbReference type="OrthoDB" id="1928179at2759"/>
<organism evidence="2 3">
    <name type="scientific">Carpinus fangiana</name>
    <dbReference type="NCBI Taxonomy" id="176857"/>
    <lineage>
        <taxon>Eukaryota</taxon>
        <taxon>Viridiplantae</taxon>
        <taxon>Streptophyta</taxon>
        <taxon>Embryophyta</taxon>
        <taxon>Tracheophyta</taxon>
        <taxon>Spermatophyta</taxon>
        <taxon>Magnoliopsida</taxon>
        <taxon>eudicotyledons</taxon>
        <taxon>Gunneridae</taxon>
        <taxon>Pentapetalae</taxon>
        <taxon>rosids</taxon>
        <taxon>fabids</taxon>
        <taxon>Fagales</taxon>
        <taxon>Betulaceae</taxon>
        <taxon>Carpinus</taxon>
    </lineage>
</organism>
<name>A0A5N6QHP9_9ROSI</name>
<dbReference type="Proteomes" id="UP000327013">
    <property type="component" value="Chromosome 1"/>
</dbReference>
<evidence type="ECO:0000313" key="2">
    <source>
        <dbReference type="EMBL" id="KAE7998677.1"/>
    </source>
</evidence>
<feature type="region of interest" description="Disordered" evidence="1">
    <location>
        <begin position="69"/>
        <end position="94"/>
    </location>
</feature>
<dbReference type="EMBL" id="CM017321">
    <property type="protein sequence ID" value="KAE7998677.1"/>
    <property type="molecule type" value="Genomic_DNA"/>
</dbReference>
<evidence type="ECO:0000256" key="1">
    <source>
        <dbReference type="SAM" id="MobiDB-lite"/>
    </source>
</evidence>